<dbReference type="OrthoDB" id="9802752at2"/>
<dbReference type="AlphaFoldDB" id="A0A4P8L2W7"/>
<dbReference type="KEGG" id="dax:FDQ92_07835"/>
<evidence type="ECO:0000256" key="1">
    <source>
        <dbReference type="SAM" id="MobiDB-lite"/>
    </source>
</evidence>
<sequence>MSENLPAPGDSQIVIYQADSGATRLEVRLQDETVWLTQNLMAELYQTTKQNISLHIQNIYEEGELDPEATVKKYLTVRSEGSRTVKRPLDYYNLDMIIAVGYRVKSGVATRFRQWATARLREYIVKGFTLDDERLKGGSGLVDYFDELLARIREIRASEARVYQRIREIFALACDYREGEEETQQFFATMQNKMHHAATGMTAAEIVRRRADAGKVNMGLTAWKGGRVIKRDVGTAKNYLDAKEIDTLNRITVMFLDQAEFRAQRRQDIHMRDWEVFLDKFLRDTELPVLIGPGTVSRKDALSWAQEQYDAFAERRRLAAEAEAESRYVEDLRNSARMLEARRKKQPTKNKKPAKSRNKGEEKGPGKGDKS</sequence>
<proteinExistence type="predicted"/>
<dbReference type="EMBL" id="CP040098">
    <property type="protein sequence ID" value="QCQ22084.1"/>
    <property type="molecule type" value="Genomic_DNA"/>
</dbReference>
<accession>A0A4P8L2W7</accession>
<evidence type="ECO:0000313" key="3">
    <source>
        <dbReference type="Proteomes" id="UP000298602"/>
    </source>
</evidence>
<gene>
    <name evidence="2" type="ORF">FDQ92_07835</name>
</gene>
<reference evidence="2 3" key="2">
    <citation type="submission" date="2019-05" db="EMBL/GenBank/DDBJ databases">
        <authorList>
            <person name="Suflita J.M."/>
            <person name="Marks C.R."/>
        </authorList>
    </citation>
    <scope>NUCLEOTIDE SEQUENCE [LARGE SCALE GENOMIC DNA]</scope>
    <source>
        <strain evidence="2 3">ALDC</strain>
    </source>
</reference>
<reference evidence="2 3" key="1">
    <citation type="submission" date="2019-05" db="EMBL/GenBank/DDBJ databases">
        <title>The Complete Genome Sequence of the n-alkane-degrading Desulfoglaeba alkanexedens ALDC reveals multiple alkylsuccinate synthase gene clusters.</title>
        <authorList>
            <person name="Callaghan A.V."/>
            <person name="Davidova I.A."/>
            <person name="Duncan K.E."/>
            <person name="Morris B."/>
            <person name="McInerney M.J."/>
        </authorList>
    </citation>
    <scope>NUCLEOTIDE SEQUENCE [LARGE SCALE GENOMIC DNA]</scope>
    <source>
        <strain evidence="2 3">ALDC</strain>
    </source>
</reference>
<organism evidence="2 3">
    <name type="scientific">Desulfoglaeba alkanexedens ALDC</name>
    <dbReference type="NCBI Taxonomy" id="980445"/>
    <lineage>
        <taxon>Bacteria</taxon>
        <taxon>Pseudomonadati</taxon>
        <taxon>Thermodesulfobacteriota</taxon>
        <taxon>Syntrophobacteria</taxon>
        <taxon>Syntrophobacterales</taxon>
        <taxon>Syntrophobacteraceae</taxon>
        <taxon>Desulfoglaeba</taxon>
    </lineage>
</organism>
<dbReference type="PANTHER" id="PTHR35810">
    <property type="entry name" value="CYTOPLASMIC PROTEIN-RELATED"/>
    <property type="match status" value="1"/>
</dbReference>
<evidence type="ECO:0000313" key="2">
    <source>
        <dbReference type="EMBL" id="QCQ22084.1"/>
    </source>
</evidence>
<name>A0A4P8L2W7_9BACT</name>
<dbReference type="Proteomes" id="UP000298602">
    <property type="component" value="Chromosome"/>
</dbReference>
<dbReference type="InterPro" id="IPR011204">
    <property type="entry name" value="Virulence_RhuM-like"/>
</dbReference>
<feature type="compositionally biased region" description="Basic residues" evidence="1">
    <location>
        <begin position="342"/>
        <end position="357"/>
    </location>
</feature>
<dbReference type="Pfam" id="PF13310">
    <property type="entry name" value="Virulence_RhuM"/>
    <property type="match status" value="1"/>
</dbReference>
<dbReference type="PIRSF" id="PIRSF015268">
    <property type="entry name" value="Virulence_RhuM"/>
    <property type="match status" value="1"/>
</dbReference>
<protein>
    <submittedName>
        <fullName evidence="2">Virulence RhuM family protein</fullName>
    </submittedName>
</protein>
<dbReference type="PANTHER" id="PTHR35810:SF1">
    <property type="entry name" value="CYTOPLASMIC PROTEIN"/>
    <property type="match status" value="1"/>
</dbReference>
<feature type="compositionally biased region" description="Basic and acidic residues" evidence="1">
    <location>
        <begin position="358"/>
        <end position="371"/>
    </location>
</feature>
<dbReference type="RefSeq" id="WP_137424053.1">
    <property type="nucleotide sequence ID" value="NZ_CP040098.1"/>
</dbReference>
<feature type="region of interest" description="Disordered" evidence="1">
    <location>
        <begin position="335"/>
        <end position="371"/>
    </location>
</feature>
<keyword evidence="3" id="KW-1185">Reference proteome</keyword>